<accession>A0ABQ2F0J0</accession>
<reference evidence="4" key="1">
    <citation type="journal article" date="2019" name="Int. J. Syst. Evol. Microbiol.">
        <title>The Global Catalogue of Microorganisms (GCM) 10K type strain sequencing project: providing services to taxonomists for standard genome sequencing and annotation.</title>
        <authorList>
            <consortium name="The Broad Institute Genomics Platform"/>
            <consortium name="The Broad Institute Genome Sequencing Center for Infectious Disease"/>
            <person name="Wu L."/>
            <person name="Ma J."/>
        </authorList>
    </citation>
    <scope>NUCLEOTIDE SEQUENCE [LARGE SCALE GENOMIC DNA]</scope>
    <source>
        <strain evidence="4">JCM 30331</strain>
    </source>
</reference>
<evidence type="ECO:0000256" key="2">
    <source>
        <dbReference type="SAM" id="SignalP"/>
    </source>
</evidence>
<dbReference type="EMBL" id="BMPP01000010">
    <property type="protein sequence ID" value="GGK29978.1"/>
    <property type="molecule type" value="Genomic_DNA"/>
</dbReference>
<keyword evidence="4" id="KW-1185">Reference proteome</keyword>
<dbReference type="PANTHER" id="PTHR36842:SF1">
    <property type="entry name" value="PROTEIN TOLB"/>
    <property type="match status" value="1"/>
</dbReference>
<evidence type="ECO:0000256" key="1">
    <source>
        <dbReference type="ARBA" id="ARBA00009820"/>
    </source>
</evidence>
<feature type="chain" id="PRO_5047441724" description="Biopolymer transporter Tol" evidence="2">
    <location>
        <begin position="21"/>
        <end position="458"/>
    </location>
</feature>
<dbReference type="PROSITE" id="PS51257">
    <property type="entry name" value="PROKAR_LIPOPROTEIN"/>
    <property type="match status" value="1"/>
</dbReference>
<comment type="similarity">
    <text evidence="1">Belongs to the TolB family.</text>
</comment>
<dbReference type="Gene3D" id="2.120.10.30">
    <property type="entry name" value="TolB, C-terminal domain"/>
    <property type="match status" value="2"/>
</dbReference>
<sequence length="458" mass="48543">MRGTFPLVFFGLPTLCLILAACGRGTSPVAQIPIAMDQTARLQTQTFSGKNGKLAFYGVGLNDPSDDEYGTDIFTVNPDGSDLKNLTQGVGNNFNPVWSPDGKKIAFIANRPGPDSPGPYNGALYTMNSDGTDQVNLTGEGWGVFHASWSPDGRKLVYSAIGNGGINGLYVMNADGTAKTRLAIPAASHSEARYMSPVWSSDAQRIAYVSVNPSAGPDGPADIYISSPDGLKSEKVASMAYGGLGGTSLSWSPDGQKLLISHGGIYTLQVTPGSQPQRIPMPVSAGHAVWSPDGNKLLVSVEVERSNHPGWFTGWFVTNADGSNPVHVPLYMGRPDWQALPLATRFNFTGFLPPVTNLPGLTTRQPGAALPVKFRLGGNQGLNILAAGYPRVISVPCHAPLAGGGAEASAESAAGLTYDAMSATYTYVWKTSKSAKGCDRFVLRLIDDSVHQFVVRYR</sequence>
<dbReference type="InterPro" id="IPR011042">
    <property type="entry name" value="6-blade_b-propeller_TolB-like"/>
</dbReference>
<dbReference type="InterPro" id="IPR011659">
    <property type="entry name" value="WD40"/>
</dbReference>
<proteinExistence type="inferred from homology"/>
<comment type="caution">
    <text evidence="3">The sequence shown here is derived from an EMBL/GenBank/DDBJ whole genome shotgun (WGS) entry which is preliminary data.</text>
</comment>
<keyword evidence="2" id="KW-0732">Signal</keyword>
<feature type="signal peptide" evidence="2">
    <location>
        <begin position="1"/>
        <end position="20"/>
    </location>
</feature>
<gene>
    <name evidence="3" type="ORF">GCM10008955_24690</name>
</gene>
<dbReference type="Proteomes" id="UP000647587">
    <property type="component" value="Unassembled WGS sequence"/>
</dbReference>
<name>A0ABQ2F0J0_9DEIO</name>
<dbReference type="Pfam" id="PF07676">
    <property type="entry name" value="PD40"/>
    <property type="match status" value="3"/>
</dbReference>
<evidence type="ECO:0000313" key="4">
    <source>
        <dbReference type="Proteomes" id="UP000647587"/>
    </source>
</evidence>
<evidence type="ECO:0000313" key="3">
    <source>
        <dbReference type="EMBL" id="GGK29978.1"/>
    </source>
</evidence>
<dbReference type="SUPFAM" id="SSF82171">
    <property type="entry name" value="DPP6 N-terminal domain-like"/>
    <property type="match status" value="1"/>
</dbReference>
<organism evidence="3 4">
    <name type="scientific">Deinococcus malanensis</name>
    <dbReference type="NCBI Taxonomy" id="1706855"/>
    <lineage>
        <taxon>Bacteria</taxon>
        <taxon>Thermotogati</taxon>
        <taxon>Deinococcota</taxon>
        <taxon>Deinococci</taxon>
        <taxon>Deinococcales</taxon>
        <taxon>Deinococcaceae</taxon>
        <taxon>Deinococcus</taxon>
    </lineage>
</organism>
<evidence type="ECO:0008006" key="5">
    <source>
        <dbReference type="Google" id="ProtNLM"/>
    </source>
</evidence>
<protein>
    <recommendedName>
        <fullName evidence="5">Biopolymer transporter Tol</fullName>
    </recommendedName>
</protein>
<dbReference type="PANTHER" id="PTHR36842">
    <property type="entry name" value="PROTEIN TOLB HOMOLOG"/>
    <property type="match status" value="1"/>
</dbReference>
<dbReference type="NCBIfam" id="NF038114">
    <property type="entry name" value="rightmost"/>
    <property type="match status" value="1"/>
</dbReference>